<dbReference type="SUPFAM" id="SSF143503">
    <property type="entry name" value="PUG domain-like"/>
    <property type="match status" value="1"/>
</dbReference>
<dbReference type="PROSITE" id="PS00973">
    <property type="entry name" value="USP_2"/>
    <property type="match status" value="1"/>
</dbReference>
<dbReference type="EC" id="3.4.19.12" evidence="2"/>
<dbReference type="GeneID" id="87821361"/>
<organism evidence="9 10">
    <name type="scientific">Dichotomopilus funicola</name>
    <dbReference type="NCBI Taxonomy" id="1934379"/>
    <lineage>
        <taxon>Eukaryota</taxon>
        <taxon>Fungi</taxon>
        <taxon>Dikarya</taxon>
        <taxon>Ascomycota</taxon>
        <taxon>Pezizomycotina</taxon>
        <taxon>Sordariomycetes</taxon>
        <taxon>Sordariomycetidae</taxon>
        <taxon>Sordariales</taxon>
        <taxon>Chaetomiaceae</taxon>
        <taxon>Dichotomopilus</taxon>
    </lineage>
</organism>
<feature type="compositionally biased region" description="Basic and acidic residues" evidence="7">
    <location>
        <begin position="59"/>
        <end position="70"/>
    </location>
</feature>
<dbReference type="Proteomes" id="UP001302676">
    <property type="component" value="Unassembled WGS sequence"/>
</dbReference>
<dbReference type="PANTHER" id="PTHR43982:SF6">
    <property type="entry name" value="UBIQUITIN CARBOXYL-TERMINAL HYDROLASE 2-RELATED"/>
    <property type="match status" value="1"/>
</dbReference>
<comment type="catalytic activity">
    <reaction evidence="1">
        <text>Thiol-dependent hydrolysis of ester, thioester, amide, peptide and isopeptide bonds formed by the C-terminal Gly of ubiquitin (a 76-residue protein attached to proteins as an intracellular targeting signal).</text>
        <dbReference type="EC" id="3.4.19.12"/>
    </reaction>
</comment>
<dbReference type="SUPFAM" id="SSF54001">
    <property type="entry name" value="Cysteine proteinases"/>
    <property type="match status" value="1"/>
</dbReference>
<dbReference type="RefSeq" id="XP_062633801.1">
    <property type="nucleotide sequence ID" value="XM_062784748.1"/>
</dbReference>
<comment type="caution">
    <text evidence="9">The sequence shown here is derived from an EMBL/GenBank/DDBJ whole genome shotgun (WGS) entry which is preliminary data.</text>
</comment>
<evidence type="ECO:0000256" key="4">
    <source>
        <dbReference type="ARBA" id="ARBA00022786"/>
    </source>
</evidence>
<feature type="region of interest" description="Disordered" evidence="7">
    <location>
        <begin position="738"/>
        <end position="837"/>
    </location>
</feature>
<feature type="domain" description="USP" evidence="8">
    <location>
        <begin position="618"/>
        <end position="1205"/>
    </location>
</feature>
<dbReference type="PANTHER" id="PTHR43982">
    <property type="entry name" value="UBIQUITIN CARBOXYL-TERMINAL HYDROLASE"/>
    <property type="match status" value="1"/>
</dbReference>
<proteinExistence type="predicted"/>
<keyword evidence="3" id="KW-0645">Protease</keyword>
<feature type="compositionally biased region" description="Polar residues" evidence="7">
    <location>
        <begin position="1265"/>
        <end position="1284"/>
    </location>
</feature>
<keyword evidence="6" id="KW-0788">Thiol protease</keyword>
<dbReference type="Pfam" id="PF00443">
    <property type="entry name" value="UCH"/>
    <property type="match status" value="1"/>
</dbReference>
<evidence type="ECO:0000259" key="8">
    <source>
        <dbReference type="PROSITE" id="PS50235"/>
    </source>
</evidence>
<dbReference type="GO" id="GO:0061136">
    <property type="term" value="P:regulation of proteasomal protein catabolic process"/>
    <property type="evidence" value="ECO:0007669"/>
    <property type="project" value="TreeGrafter"/>
</dbReference>
<dbReference type="InterPro" id="IPR038765">
    <property type="entry name" value="Papain-like_cys_pep_sf"/>
</dbReference>
<evidence type="ECO:0000313" key="9">
    <source>
        <dbReference type="EMBL" id="KAK4140430.1"/>
    </source>
</evidence>
<reference evidence="9" key="2">
    <citation type="submission" date="2023-05" db="EMBL/GenBank/DDBJ databases">
        <authorList>
            <consortium name="Lawrence Berkeley National Laboratory"/>
            <person name="Steindorff A."/>
            <person name="Hensen N."/>
            <person name="Bonometti L."/>
            <person name="Westerberg I."/>
            <person name="Brannstrom I.O."/>
            <person name="Guillou S."/>
            <person name="Cros-Aarteil S."/>
            <person name="Calhoun S."/>
            <person name="Haridas S."/>
            <person name="Kuo A."/>
            <person name="Mondo S."/>
            <person name="Pangilinan J."/>
            <person name="Riley R."/>
            <person name="Labutti K."/>
            <person name="Andreopoulos B."/>
            <person name="Lipzen A."/>
            <person name="Chen C."/>
            <person name="Yanf M."/>
            <person name="Daum C."/>
            <person name="Ng V."/>
            <person name="Clum A."/>
            <person name="Ohm R."/>
            <person name="Martin F."/>
            <person name="Silar P."/>
            <person name="Natvig D."/>
            <person name="Lalanne C."/>
            <person name="Gautier V."/>
            <person name="Ament-Velasquez S.L."/>
            <person name="Kruys A."/>
            <person name="Hutchinson M.I."/>
            <person name="Powell A.J."/>
            <person name="Barry K."/>
            <person name="Miller A.N."/>
            <person name="Grigoriev I.V."/>
            <person name="Debuchy R."/>
            <person name="Gladieux P."/>
            <person name="Thoren M.H."/>
            <person name="Johannesson H."/>
        </authorList>
    </citation>
    <scope>NUCLEOTIDE SEQUENCE</scope>
    <source>
        <strain evidence="9">CBS 141.50</strain>
    </source>
</reference>
<keyword evidence="5" id="KW-0378">Hydrolase</keyword>
<feature type="region of interest" description="Disordered" evidence="7">
    <location>
        <begin position="55"/>
        <end position="97"/>
    </location>
</feature>
<evidence type="ECO:0000256" key="6">
    <source>
        <dbReference type="ARBA" id="ARBA00022807"/>
    </source>
</evidence>
<dbReference type="GO" id="GO:0070628">
    <property type="term" value="F:proteasome binding"/>
    <property type="evidence" value="ECO:0007669"/>
    <property type="project" value="TreeGrafter"/>
</dbReference>
<dbReference type="InterPro" id="IPR044635">
    <property type="entry name" value="UBP14-like"/>
</dbReference>
<reference evidence="9" key="1">
    <citation type="journal article" date="2023" name="Mol. Phylogenet. Evol.">
        <title>Genome-scale phylogeny and comparative genomics of the fungal order Sordariales.</title>
        <authorList>
            <person name="Hensen N."/>
            <person name="Bonometti L."/>
            <person name="Westerberg I."/>
            <person name="Brannstrom I.O."/>
            <person name="Guillou S."/>
            <person name="Cros-Aarteil S."/>
            <person name="Calhoun S."/>
            <person name="Haridas S."/>
            <person name="Kuo A."/>
            <person name="Mondo S."/>
            <person name="Pangilinan J."/>
            <person name="Riley R."/>
            <person name="LaButti K."/>
            <person name="Andreopoulos B."/>
            <person name="Lipzen A."/>
            <person name="Chen C."/>
            <person name="Yan M."/>
            <person name="Daum C."/>
            <person name="Ng V."/>
            <person name="Clum A."/>
            <person name="Steindorff A."/>
            <person name="Ohm R.A."/>
            <person name="Martin F."/>
            <person name="Silar P."/>
            <person name="Natvig D.O."/>
            <person name="Lalanne C."/>
            <person name="Gautier V."/>
            <person name="Ament-Velasquez S.L."/>
            <person name="Kruys A."/>
            <person name="Hutchinson M.I."/>
            <person name="Powell A.J."/>
            <person name="Barry K."/>
            <person name="Miller A.N."/>
            <person name="Grigoriev I.V."/>
            <person name="Debuchy R."/>
            <person name="Gladieux P."/>
            <person name="Hiltunen Thoren M."/>
            <person name="Johannesson H."/>
        </authorList>
    </citation>
    <scope>NUCLEOTIDE SEQUENCE</scope>
    <source>
        <strain evidence="9">CBS 141.50</strain>
    </source>
</reference>
<evidence type="ECO:0000256" key="1">
    <source>
        <dbReference type="ARBA" id="ARBA00000707"/>
    </source>
</evidence>
<dbReference type="Pfam" id="PF13446">
    <property type="entry name" value="RPT"/>
    <property type="match status" value="2"/>
</dbReference>
<feature type="compositionally biased region" description="Low complexity" evidence="7">
    <location>
        <begin position="738"/>
        <end position="747"/>
    </location>
</feature>
<dbReference type="InterPro" id="IPR028889">
    <property type="entry name" value="USP"/>
</dbReference>
<dbReference type="GO" id="GO:0016579">
    <property type="term" value="P:protein deubiquitination"/>
    <property type="evidence" value="ECO:0007669"/>
    <property type="project" value="InterPro"/>
</dbReference>
<keyword evidence="4" id="KW-0833">Ubl conjugation pathway</keyword>
<keyword evidence="10" id="KW-1185">Reference proteome</keyword>
<evidence type="ECO:0000256" key="5">
    <source>
        <dbReference type="ARBA" id="ARBA00022801"/>
    </source>
</evidence>
<gene>
    <name evidence="9" type="ORF">C8A04DRAFT_39886</name>
</gene>
<name>A0AAN6UXP9_9PEZI</name>
<evidence type="ECO:0000256" key="3">
    <source>
        <dbReference type="ARBA" id="ARBA00022670"/>
    </source>
</evidence>
<dbReference type="EMBL" id="MU853631">
    <property type="protein sequence ID" value="KAK4140430.1"/>
    <property type="molecule type" value="Genomic_DNA"/>
</dbReference>
<feature type="region of interest" description="Disordered" evidence="7">
    <location>
        <begin position="1261"/>
        <end position="1284"/>
    </location>
</feature>
<dbReference type="InterPro" id="IPR018200">
    <property type="entry name" value="USP_CS"/>
</dbReference>
<sequence length="1284" mass="143606">MTVDRVTAQIQRLALAKSTAFTNSALSVVQVAETNPTGQGGRLASRLVRDWFAGHPRRQRQEKPNSDPRLTEQNQGPSVECPPLRIFPPRSDGSPDHDLIVQPGQSYGAAHDPEGRGRTLISCMCRCCRYHFVFKINPSPHKDGAGHLQHHFRVVEASWNGLSEAAAFHHSKPSPHLCRFQYACTLCAVSVDLEISLPRLKPTWLKMIMDEKRIKESLKVAKKQDPTRYADVTAEKETHYVTTVLYTLSQYLKNVLDDDGKGSRKKISCRNKTFMVQFGRDCDQVFRYLGFEEEEDQAANESYWLPPQLPPQEGKTPIGSPRAFYDDVRSEVQSILDYKPPVQGEPVVRPVSASARDELEKALECDRSHRSFSTLSVNKNEEEHFAALGAPVDADDALIKFAFNRQVELDPENTPIYLEALGTLAARRSEELQMFVFTHQELLAKQKETATSTVESTPVEKAYAHFGLSKACPEDAKYFIGVYRTYREQSPAQKSDHRLALLRIGKDRHSEEILKEVFETQMDLPEACQFLRVEGEWPMDSIAVSAQSVASELDSDQLDLQLLALDTIALKRPMNDPNRPAFDGIVAELRSRLTQFISNNPAEEARGPQHAVDVDLPVGLANLRNTCYLNSILQYFYSVKAVRNLAVTSELNPLEPTEANLSSILRIGSNGGSDGPDQSPSELETGRAFVGHEFTRELSTLFRDLDATGEVSIPPRQRLANAALLRPEKLRPHSADVPAVAASGDGDAPPPPLPPRAGESPPTNVADAPMGEPEQVEVESTRSSQTLVEHPREDNGPLVSTLDDRSSDKATAATAPSPAHDMQTSDTATSRPNEGDVKISKLTVEELAVELDKPNVGSDQMDVDEVMGNAIDHLRAAFKISSIGAPKSTTDPIEQAFFSTFIDSRKKRGEKEWNRTSRSDRWVTAYPSQTGTRGLYDALAISFDLELLPDNLLSFTSIEKPAPHFHICIQRSDGVRKNGNPITIPETLYLDRFMHTADIHSPLFKARKRGWDIKTRLNEMEPATGEEKSKLFADDPNWTPAMRKRLEEVPDEEVDAFLVSDEYKTPFPVELYTIDPALKQLMDKYGVAAPKPIQPPHPTEPVDMFATDDFWKKFEIRQKEQKEQLTAERDGLFRDAHDVAYRLHAVVCHAGTSASAGHYWVWIHDFEDDVWRKYNDTVVSVHPAEFVFNELNTKGEPYYLAYVKADEVQNLVSVPRRQPMVAPPVPPRPNSAHNDVVMTDDADSVLPSIEQWEDVEVAEAANVDTPRTANNNDNFVHSPDQNRT</sequence>
<dbReference type="Gene3D" id="3.90.70.10">
    <property type="entry name" value="Cysteine proteinases"/>
    <property type="match status" value="2"/>
</dbReference>
<feature type="compositionally biased region" description="Polar residues" evidence="7">
    <location>
        <begin position="822"/>
        <end position="832"/>
    </location>
</feature>
<dbReference type="InterPro" id="IPR001394">
    <property type="entry name" value="Peptidase_C19_UCH"/>
</dbReference>
<evidence type="ECO:0000256" key="2">
    <source>
        <dbReference type="ARBA" id="ARBA00012759"/>
    </source>
</evidence>
<dbReference type="InterPro" id="IPR036339">
    <property type="entry name" value="PUB-like_dom_sf"/>
</dbReference>
<evidence type="ECO:0000313" key="10">
    <source>
        <dbReference type="Proteomes" id="UP001302676"/>
    </source>
</evidence>
<accession>A0AAN6UXP9</accession>
<dbReference type="GO" id="GO:0004843">
    <property type="term" value="F:cysteine-type deubiquitinase activity"/>
    <property type="evidence" value="ECO:0007669"/>
    <property type="project" value="UniProtKB-EC"/>
</dbReference>
<dbReference type="GO" id="GO:0043161">
    <property type="term" value="P:proteasome-mediated ubiquitin-dependent protein catabolic process"/>
    <property type="evidence" value="ECO:0007669"/>
    <property type="project" value="InterPro"/>
</dbReference>
<dbReference type="InterPro" id="IPR025305">
    <property type="entry name" value="UCH_repeat_domain"/>
</dbReference>
<protein>
    <recommendedName>
        <fullName evidence="2">ubiquitinyl hydrolase 1</fullName>
        <ecNumber evidence="2">3.4.19.12</ecNumber>
    </recommendedName>
</protein>
<dbReference type="PROSITE" id="PS50235">
    <property type="entry name" value="USP_3"/>
    <property type="match status" value="1"/>
</dbReference>
<evidence type="ECO:0000256" key="7">
    <source>
        <dbReference type="SAM" id="MobiDB-lite"/>
    </source>
</evidence>